<dbReference type="GO" id="GO:0016020">
    <property type="term" value="C:membrane"/>
    <property type="evidence" value="ECO:0007669"/>
    <property type="project" value="TreeGrafter"/>
</dbReference>
<dbReference type="AlphaFoldDB" id="A0A401YNI8"/>
<dbReference type="InterPro" id="IPR050266">
    <property type="entry name" value="AB_hydrolase_sf"/>
</dbReference>
<keyword evidence="4" id="KW-1185">Reference proteome</keyword>
<dbReference type="PRINTS" id="PR00412">
    <property type="entry name" value="EPOXHYDRLASE"/>
</dbReference>
<dbReference type="OrthoDB" id="3601922at2"/>
<dbReference type="PANTHER" id="PTHR43798">
    <property type="entry name" value="MONOACYLGLYCEROL LIPASE"/>
    <property type="match status" value="1"/>
</dbReference>
<reference evidence="3 4" key="1">
    <citation type="submission" date="2018-12" db="EMBL/GenBank/DDBJ databases">
        <title>Draft genome sequence of Embleya hyalina NBRC 13850T.</title>
        <authorList>
            <person name="Komaki H."/>
            <person name="Hosoyama A."/>
            <person name="Kimura A."/>
            <person name="Ichikawa N."/>
            <person name="Tamura T."/>
        </authorList>
    </citation>
    <scope>NUCLEOTIDE SEQUENCE [LARGE SCALE GENOMIC DNA]</scope>
    <source>
        <strain evidence="3 4">NBRC 13850</strain>
    </source>
</reference>
<keyword evidence="1 3" id="KW-0378">Hydrolase</keyword>
<protein>
    <submittedName>
        <fullName evidence="3">Alpha/beta hydrolase</fullName>
    </submittedName>
</protein>
<dbReference type="SUPFAM" id="SSF53474">
    <property type="entry name" value="alpha/beta-Hydrolases"/>
    <property type="match status" value="1"/>
</dbReference>
<dbReference type="InterPro" id="IPR029058">
    <property type="entry name" value="AB_hydrolase_fold"/>
</dbReference>
<dbReference type="InterPro" id="IPR000639">
    <property type="entry name" value="Epox_hydrolase-like"/>
</dbReference>
<dbReference type="PANTHER" id="PTHR43798:SF31">
    <property type="entry name" value="AB HYDROLASE SUPERFAMILY PROTEIN YCLE"/>
    <property type="match status" value="1"/>
</dbReference>
<gene>
    <name evidence="3" type="ORF">EHYA_03842</name>
</gene>
<sequence>MSSQSLPVAGTTLHVDDTDEPDVPPVLCLHSLFLDNRMFDDLVEAGRGRFRFVRPEFRGQGRSAGADRDILTMEQAAGDMAALLDKLGITSAHVAASSMGGDVAARLAAFRPDLVRSIVFLGSSVRREPPEAVGEYVAWTNDVGENGFTGERLAMLERVMLGESTRNDPAKRDTTGLWIGRLAALPTSLKPAMLGVMLRHDAVELLGDIAAPALVVSGEECWVRPPDWAAELADALPDSELVMLPEVGHSPLIEAPDIVIPRVLEFFASH</sequence>
<evidence type="ECO:0000256" key="1">
    <source>
        <dbReference type="ARBA" id="ARBA00022801"/>
    </source>
</evidence>
<comment type="caution">
    <text evidence="3">The sequence shown here is derived from an EMBL/GenBank/DDBJ whole genome shotgun (WGS) entry which is preliminary data.</text>
</comment>
<dbReference type="EMBL" id="BIFH01000019">
    <property type="protein sequence ID" value="GCD96158.1"/>
    <property type="molecule type" value="Genomic_DNA"/>
</dbReference>
<dbReference type="RefSeq" id="WP_126638222.1">
    <property type="nucleotide sequence ID" value="NZ_BIFH01000019.1"/>
</dbReference>
<feature type="domain" description="AB hydrolase-1" evidence="2">
    <location>
        <begin position="24"/>
        <end position="256"/>
    </location>
</feature>
<proteinExistence type="predicted"/>
<dbReference type="Pfam" id="PF00561">
    <property type="entry name" value="Abhydrolase_1"/>
    <property type="match status" value="1"/>
</dbReference>
<dbReference type="Proteomes" id="UP000286931">
    <property type="component" value="Unassembled WGS sequence"/>
</dbReference>
<dbReference type="InterPro" id="IPR000073">
    <property type="entry name" value="AB_hydrolase_1"/>
</dbReference>
<accession>A0A401YNI8</accession>
<name>A0A401YNI8_9ACTN</name>
<evidence type="ECO:0000313" key="4">
    <source>
        <dbReference type="Proteomes" id="UP000286931"/>
    </source>
</evidence>
<organism evidence="3 4">
    <name type="scientific">Embleya hyalina</name>
    <dbReference type="NCBI Taxonomy" id="516124"/>
    <lineage>
        <taxon>Bacteria</taxon>
        <taxon>Bacillati</taxon>
        <taxon>Actinomycetota</taxon>
        <taxon>Actinomycetes</taxon>
        <taxon>Kitasatosporales</taxon>
        <taxon>Streptomycetaceae</taxon>
        <taxon>Embleya</taxon>
    </lineage>
</organism>
<dbReference type="Gene3D" id="3.40.50.1820">
    <property type="entry name" value="alpha/beta hydrolase"/>
    <property type="match status" value="1"/>
</dbReference>
<dbReference type="GO" id="GO:0016787">
    <property type="term" value="F:hydrolase activity"/>
    <property type="evidence" value="ECO:0007669"/>
    <property type="project" value="UniProtKB-KW"/>
</dbReference>
<evidence type="ECO:0000313" key="3">
    <source>
        <dbReference type="EMBL" id="GCD96158.1"/>
    </source>
</evidence>
<evidence type="ECO:0000259" key="2">
    <source>
        <dbReference type="Pfam" id="PF00561"/>
    </source>
</evidence>